<name>A0AAV4XUJ4_CAEEX</name>
<keyword evidence="2" id="KW-1185">Reference proteome</keyword>
<protein>
    <submittedName>
        <fullName evidence="1">Uncharacterized protein</fullName>
    </submittedName>
</protein>
<proteinExistence type="predicted"/>
<comment type="caution">
    <text evidence="1">The sequence shown here is derived from an EMBL/GenBank/DDBJ whole genome shotgun (WGS) entry which is preliminary data.</text>
</comment>
<dbReference type="AlphaFoldDB" id="A0AAV4XUJ4"/>
<evidence type="ECO:0000313" key="1">
    <source>
        <dbReference type="EMBL" id="GIY98712.1"/>
    </source>
</evidence>
<organism evidence="1 2">
    <name type="scientific">Caerostris extrusa</name>
    <name type="common">Bark spider</name>
    <name type="synonym">Caerostris bankana</name>
    <dbReference type="NCBI Taxonomy" id="172846"/>
    <lineage>
        <taxon>Eukaryota</taxon>
        <taxon>Metazoa</taxon>
        <taxon>Ecdysozoa</taxon>
        <taxon>Arthropoda</taxon>
        <taxon>Chelicerata</taxon>
        <taxon>Arachnida</taxon>
        <taxon>Araneae</taxon>
        <taxon>Araneomorphae</taxon>
        <taxon>Entelegynae</taxon>
        <taxon>Araneoidea</taxon>
        <taxon>Araneidae</taxon>
        <taxon>Caerostris</taxon>
    </lineage>
</organism>
<dbReference type="Proteomes" id="UP001054945">
    <property type="component" value="Unassembled WGS sequence"/>
</dbReference>
<sequence length="98" mass="10755">MNTLNRYGTCNAFSHSNCSEVIKFSTSLFEQCNDPEISGSNPTASEDLGIVVNKAICYWKPNKATTLMHSSLKGPQTHSQLTQDDENVVADISWSLVS</sequence>
<accession>A0AAV4XUJ4</accession>
<dbReference type="EMBL" id="BPLR01018327">
    <property type="protein sequence ID" value="GIY98712.1"/>
    <property type="molecule type" value="Genomic_DNA"/>
</dbReference>
<reference evidence="1 2" key="1">
    <citation type="submission" date="2021-06" db="EMBL/GenBank/DDBJ databases">
        <title>Caerostris extrusa draft genome.</title>
        <authorList>
            <person name="Kono N."/>
            <person name="Arakawa K."/>
        </authorList>
    </citation>
    <scope>NUCLEOTIDE SEQUENCE [LARGE SCALE GENOMIC DNA]</scope>
</reference>
<evidence type="ECO:0000313" key="2">
    <source>
        <dbReference type="Proteomes" id="UP001054945"/>
    </source>
</evidence>
<gene>
    <name evidence="1" type="ORF">CEXT_765621</name>
</gene>